<name>A0A8X7ZDT6_POPTO</name>
<evidence type="ECO:0000256" key="2">
    <source>
        <dbReference type="ARBA" id="ARBA00022528"/>
    </source>
</evidence>
<dbReference type="CDD" id="cd05243">
    <property type="entry name" value="SDR_a5"/>
    <property type="match status" value="1"/>
</dbReference>
<feature type="compositionally biased region" description="Basic and acidic residues" evidence="5">
    <location>
        <begin position="328"/>
        <end position="337"/>
    </location>
</feature>
<reference evidence="7" key="1">
    <citation type="journal article" date="2020" name="bioRxiv">
        <title>Hybrid origin of Populus tomentosa Carr. identified through genome sequencing and phylogenomic analysis.</title>
        <authorList>
            <person name="An X."/>
            <person name="Gao K."/>
            <person name="Chen Z."/>
            <person name="Li J."/>
            <person name="Yang X."/>
            <person name="Yang X."/>
            <person name="Zhou J."/>
            <person name="Guo T."/>
            <person name="Zhao T."/>
            <person name="Huang S."/>
            <person name="Miao D."/>
            <person name="Khan W.U."/>
            <person name="Rao P."/>
            <person name="Ye M."/>
            <person name="Lei B."/>
            <person name="Liao W."/>
            <person name="Wang J."/>
            <person name="Ji L."/>
            <person name="Li Y."/>
            <person name="Guo B."/>
            <person name="Mustafa N.S."/>
            <person name="Li S."/>
            <person name="Yun Q."/>
            <person name="Keller S.R."/>
            <person name="Mao J."/>
            <person name="Zhang R."/>
            <person name="Strauss S.H."/>
        </authorList>
    </citation>
    <scope>NUCLEOTIDE SEQUENCE</scope>
    <source>
        <strain evidence="7">GM15</strain>
        <tissue evidence="7">Leaf</tissue>
    </source>
</reference>
<feature type="region of interest" description="Disordered" evidence="5">
    <location>
        <begin position="327"/>
        <end position="365"/>
    </location>
</feature>
<feature type="region of interest" description="Disordered" evidence="5">
    <location>
        <begin position="444"/>
        <end position="470"/>
    </location>
</feature>
<evidence type="ECO:0000313" key="8">
    <source>
        <dbReference type="Proteomes" id="UP000886885"/>
    </source>
</evidence>
<dbReference type="FunFam" id="3.40.50.720:FF:000499">
    <property type="entry name" value="Protein TIC 62, chloroplastic"/>
    <property type="match status" value="1"/>
</dbReference>
<keyword evidence="8" id="KW-1185">Reference proteome</keyword>
<dbReference type="InterPro" id="IPR044719">
    <property type="entry name" value="TIC62"/>
</dbReference>
<sequence length="551" mass="59461">MESCSLQSSAITTIPTSLTKCGFIEKPSIHGQFLKFPNLSKFAHSRKLKILDIKAQASVAVKFSSGAVEAISKEMETKDENLAFVAGATGKVGSRAVRELLKLGFRVRAGVRSAQKAEALAQSVKEMKLDVEGSQPVERLETVECDLEKPNQIGPALGNASVVLCCIGASEKEVFDVTGPCRIDYRATKNLVDAATVAKVDHFIMVSSLGTNKFGFPAAILNLFWGVLIWKRKAEEALIASGVPYTIVRPGGMERPTDAYKETHNLTVSEEDTLFGGQVSNLQVAEFMAFMAKNRGLSYCKVVEVIAETTAPLTPMDELLAKIPSQRVEPKKSDAAELPKSVPPKIVEPEAPSSPSQREPAQAKAVVTRPLSPYTALELLRVLFSVAAMDFHVSYPVIVLLYGLLCYHLTVLDSYEDLKPPTSPIPTQPSGKKENVNSVEAVSMLDTPDPSPASASGIAETKPAPVETKTARPLSPYVAYDDLKPPTSPSPTAPVGLVATTSSINAVPKTGNNAPPTAAIDNQHHKEPNPRPLSPYPMYEDLNLQLLQRRH</sequence>
<dbReference type="EMBL" id="JAAWWB010000018">
    <property type="protein sequence ID" value="KAG6761485.1"/>
    <property type="molecule type" value="Genomic_DNA"/>
</dbReference>
<dbReference type="GO" id="GO:0009507">
    <property type="term" value="C:chloroplast"/>
    <property type="evidence" value="ECO:0007669"/>
    <property type="project" value="UniProtKB-SubCell"/>
</dbReference>
<dbReference type="AlphaFoldDB" id="A0A8X7ZDT6"/>
<dbReference type="OrthoDB" id="419598at2759"/>
<comment type="caution">
    <text evidence="7">The sequence shown here is derived from an EMBL/GenBank/DDBJ whole genome shotgun (WGS) entry which is preliminary data.</text>
</comment>
<dbReference type="Proteomes" id="UP000886885">
    <property type="component" value="Chromosome 9D"/>
</dbReference>
<evidence type="ECO:0000256" key="5">
    <source>
        <dbReference type="SAM" id="MobiDB-lite"/>
    </source>
</evidence>
<keyword evidence="4" id="KW-0809">Transit peptide</keyword>
<dbReference type="InterPro" id="IPR016040">
    <property type="entry name" value="NAD(P)-bd_dom"/>
</dbReference>
<evidence type="ECO:0000256" key="3">
    <source>
        <dbReference type="ARBA" id="ARBA00022640"/>
    </source>
</evidence>
<evidence type="ECO:0000256" key="1">
    <source>
        <dbReference type="ARBA" id="ARBA00004229"/>
    </source>
</evidence>
<dbReference type="PANTHER" id="PTHR47285">
    <property type="entry name" value="PROTEIN TIC 62, CHLOROPLASTIC"/>
    <property type="match status" value="1"/>
</dbReference>
<keyword evidence="3" id="KW-0934">Plastid</keyword>
<gene>
    <name evidence="7" type="ORF">POTOM_034709</name>
</gene>
<accession>A0A8X7ZDT6</accession>
<evidence type="ECO:0000313" key="7">
    <source>
        <dbReference type="EMBL" id="KAG6761485.1"/>
    </source>
</evidence>
<feature type="compositionally biased region" description="Polar residues" evidence="5">
    <location>
        <begin position="506"/>
        <end position="515"/>
    </location>
</feature>
<protein>
    <recommendedName>
        <fullName evidence="6">NAD(P)-binding domain-containing protein</fullName>
    </recommendedName>
</protein>
<keyword evidence="2" id="KW-0150">Chloroplast</keyword>
<comment type="subcellular location">
    <subcellularLocation>
        <location evidence="1">Plastid</location>
        <location evidence="1">Chloroplast</location>
    </subcellularLocation>
</comment>
<evidence type="ECO:0000256" key="4">
    <source>
        <dbReference type="ARBA" id="ARBA00022946"/>
    </source>
</evidence>
<feature type="domain" description="NAD(P)-binding" evidence="6">
    <location>
        <begin position="87"/>
        <end position="293"/>
    </location>
</feature>
<evidence type="ECO:0000259" key="6">
    <source>
        <dbReference type="Pfam" id="PF13460"/>
    </source>
</evidence>
<proteinExistence type="predicted"/>
<feature type="region of interest" description="Disordered" evidence="5">
    <location>
        <begin position="506"/>
        <end position="537"/>
    </location>
</feature>
<dbReference type="Pfam" id="PF13460">
    <property type="entry name" value="NAD_binding_10"/>
    <property type="match status" value="1"/>
</dbReference>
<dbReference type="PANTHER" id="PTHR47285:SF1">
    <property type="entry name" value="PROTEIN TIC 62, CHLOROPLASTIC"/>
    <property type="match status" value="1"/>
</dbReference>
<organism evidence="7 8">
    <name type="scientific">Populus tomentosa</name>
    <name type="common">Chinese white poplar</name>
    <dbReference type="NCBI Taxonomy" id="118781"/>
    <lineage>
        <taxon>Eukaryota</taxon>
        <taxon>Viridiplantae</taxon>
        <taxon>Streptophyta</taxon>
        <taxon>Embryophyta</taxon>
        <taxon>Tracheophyta</taxon>
        <taxon>Spermatophyta</taxon>
        <taxon>Magnoliopsida</taxon>
        <taxon>eudicotyledons</taxon>
        <taxon>Gunneridae</taxon>
        <taxon>Pentapetalae</taxon>
        <taxon>rosids</taxon>
        <taxon>fabids</taxon>
        <taxon>Malpighiales</taxon>
        <taxon>Salicaceae</taxon>
        <taxon>Saliceae</taxon>
        <taxon>Populus</taxon>
    </lineage>
</organism>